<keyword evidence="2" id="KW-0812">Transmembrane</keyword>
<gene>
    <name evidence="3" type="ORF">GCM10025883_07510</name>
</gene>
<dbReference type="EMBL" id="BSUO01000001">
    <property type="protein sequence ID" value="GMA38706.1"/>
    <property type="molecule type" value="Genomic_DNA"/>
</dbReference>
<evidence type="ECO:0000313" key="3">
    <source>
        <dbReference type="EMBL" id="GMA38706.1"/>
    </source>
</evidence>
<dbReference type="Proteomes" id="UP001157126">
    <property type="component" value="Unassembled WGS sequence"/>
</dbReference>
<feature type="transmembrane region" description="Helical" evidence="2">
    <location>
        <begin position="15"/>
        <end position="40"/>
    </location>
</feature>
<feature type="compositionally biased region" description="Basic and acidic residues" evidence="1">
    <location>
        <begin position="130"/>
        <end position="140"/>
    </location>
</feature>
<reference evidence="4" key="1">
    <citation type="journal article" date="2019" name="Int. J. Syst. Evol. Microbiol.">
        <title>The Global Catalogue of Microorganisms (GCM) 10K type strain sequencing project: providing services to taxonomists for standard genome sequencing and annotation.</title>
        <authorList>
            <consortium name="The Broad Institute Genomics Platform"/>
            <consortium name="The Broad Institute Genome Sequencing Center for Infectious Disease"/>
            <person name="Wu L."/>
            <person name="Ma J."/>
        </authorList>
    </citation>
    <scope>NUCLEOTIDE SEQUENCE [LARGE SCALE GENOMIC DNA]</scope>
    <source>
        <strain evidence="4">NBRC 113072</strain>
    </source>
</reference>
<keyword evidence="4" id="KW-1185">Reference proteome</keyword>
<accession>A0ABQ6IMQ0</accession>
<comment type="caution">
    <text evidence="3">The sequence shown here is derived from an EMBL/GenBank/DDBJ whole genome shotgun (WGS) entry which is preliminary data.</text>
</comment>
<proteinExistence type="predicted"/>
<feature type="compositionally biased region" description="Polar residues" evidence="1">
    <location>
        <begin position="115"/>
        <end position="125"/>
    </location>
</feature>
<organism evidence="3 4">
    <name type="scientific">Mobilicoccus caccae</name>
    <dbReference type="NCBI Taxonomy" id="1859295"/>
    <lineage>
        <taxon>Bacteria</taxon>
        <taxon>Bacillati</taxon>
        <taxon>Actinomycetota</taxon>
        <taxon>Actinomycetes</taxon>
        <taxon>Micrococcales</taxon>
        <taxon>Dermatophilaceae</taxon>
        <taxon>Mobilicoccus</taxon>
    </lineage>
</organism>
<protein>
    <recommendedName>
        <fullName evidence="5">ATP synthase protein I</fullName>
    </recommendedName>
</protein>
<feature type="region of interest" description="Disordered" evidence="1">
    <location>
        <begin position="111"/>
        <end position="140"/>
    </location>
</feature>
<keyword evidence="2" id="KW-1133">Transmembrane helix</keyword>
<evidence type="ECO:0008006" key="5">
    <source>
        <dbReference type="Google" id="ProtNLM"/>
    </source>
</evidence>
<keyword evidence="2" id="KW-0472">Membrane</keyword>
<feature type="transmembrane region" description="Helical" evidence="2">
    <location>
        <begin position="80"/>
        <end position="100"/>
    </location>
</feature>
<feature type="transmembrane region" description="Helical" evidence="2">
    <location>
        <begin position="52"/>
        <end position="74"/>
    </location>
</feature>
<name>A0ABQ6IMQ0_9MICO</name>
<evidence type="ECO:0000256" key="1">
    <source>
        <dbReference type="SAM" id="MobiDB-lite"/>
    </source>
</evidence>
<evidence type="ECO:0000256" key="2">
    <source>
        <dbReference type="SAM" id="Phobius"/>
    </source>
</evidence>
<sequence length="140" mass="14489">MVAGLAYWLGGTATLLSALFGLALATVFFVVGLAALRLVLASALSMQMIGALAVYAAQVLVLFALLDVLASVTGLQGRPFALGALVGVIAWQTGQVFVLMRRRTLVYSGPMPGETSVTDTTQDAAPTSRPAEKLLHGGAR</sequence>
<evidence type="ECO:0000313" key="4">
    <source>
        <dbReference type="Proteomes" id="UP001157126"/>
    </source>
</evidence>